<dbReference type="OrthoDB" id="6627771at2"/>
<dbReference type="InterPro" id="IPR036388">
    <property type="entry name" value="WH-like_DNA-bd_sf"/>
</dbReference>
<keyword evidence="2" id="KW-0238">DNA-binding</keyword>
<dbReference type="EMBL" id="QGKM01000007">
    <property type="protein sequence ID" value="PWQ99872.1"/>
    <property type="molecule type" value="Genomic_DNA"/>
</dbReference>
<dbReference type="InterPro" id="IPR036390">
    <property type="entry name" value="WH_DNA-bd_sf"/>
</dbReference>
<dbReference type="PANTHER" id="PTHR43537">
    <property type="entry name" value="TRANSCRIPTIONAL REGULATOR, GNTR FAMILY"/>
    <property type="match status" value="1"/>
</dbReference>
<dbReference type="PANTHER" id="PTHR43537:SF24">
    <property type="entry name" value="GLUCONATE OPERON TRANSCRIPTIONAL REPRESSOR"/>
    <property type="match status" value="1"/>
</dbReference>
<organism evidence="5 6">
    <name type="scientific">Leucothrix pacifica</name>
    <dbReference type="NCBI Taxonomy" id="1247513"/>
    <lineage>
        <taxon>Bacteria</taxon>
        <taxon>Pseudomonadati</taxon>
        <taxon>Pseudomonadota</taxon>
        <taxon>Gammaproteobacteria</taxon>
        <taxon>Thiotrichales</taxon>
        <taxon>Thiotrichaceae</taxon>
        <taxon>Leucothrix</taxon>
    </lineage>
</organism>
<accession>A0A317CU69</accession>
<dbReference type="InterPro" id="IPR000524">
    <property type="entry name" value="Tscrpt_reg_HTH_GntR"/>
</dbReference>
<evidence type="ECO:0000256" key="1">
    <source>
        <dbReference type="ARBA" id="ARBA00023015"/>
    </source>
</evidence>
<reference evidence="5 6" key="1">
    <citation type="submission" date="2018-05" db="EMBL/GenBank/DDBJ databases">
        <title>Leucothrix arctica sp. nov., isolated from Arctic seawater.</title>
        <authorList>
            <person name="Choi A."/>
            <person name="Baek K."/>
        </authorList>
    </citation>
    <scope>NUCLEOTIDE SEQUENCE [LARGE SCALE GENOMIC DNA]</scope>
    <source>
        <strain evidence="5 6">JCM 18388</strain>
    </source>
</reference>
<gene>
    <name evidence="5" type="ORF">DKW60_04190</name>
</gene>
<dbReference type="Proteomes" id="UP000245539">
    <property type="component" value="Unassembled WGS sequence"/>
</dbReference>
<keyword evidence="3" id="KW-0804">Transcription</keyword>
<dbReference type="SMART" id="SM00345">
    <property type="entry name" value="HTH_GNTR"/>
    <property type="match status" value="1"/>
</dbReference>
<keyword evidence="1" id="KW-0805">Transcription regulation</keyword>
<proteinExistence type="predicted"/>
<dbReference type="SUPFAM" id="SSF46785">
    <property type="entry name" value="Winged helix' DNA-binding domain"/>
    <property type="match status" value="1"/>
</dbReference>
<dbReference type="SUPFAM" id="SSF48008">
    <property type="entry name" value="GntR ligand-binding domain-like"/>
    <property type="match status" value="1"/>
</dbReference>
<name>A0A317CU69_9GAMM</name>
<dbReference type="AlphaFoldDB" id="A0A317CU69"/>
<feature type="domain" description="HTH gntR-type" evidence="4">
    <location>
        <begin position="9"/>
        <end position="76"/>
    </location>
</feature>
<evidence type="ECO:0000259" key="4">
    <source>
        <dbReference type="PROSITE" id="PS50949"/>
    </source>
</evidence>
<dbReference type="InterPro" id="IPR008920">
    <property type="entry name" value="TF_FadR/GntR_C"/>
</dbReference>
<dbReference type="Pfam" id="PF00392">
    <property type="entry name" value="GntR"/>
    <property type="match status" value="1"/>
</dbReference>
<dbReference type="Gene3D" id="1.20.120.530">
    <property type="entry name" value="GntR ligand-binding domain-like"/>
    <property type="match status" value="1"/>
</dbReference>
<dbReference type="RefSeq" id="WP_109836416.1">
    <property type="nucleotide sequence ID" value="NZ_QGKM01000007.1"/>
</dbReference>
<dbReference type="GO" id="GO:0003700">
    <property type="term" value="F:DNA-binding transcription factor activity"/>
    <property type="evidence" value="ECO:0007669"/>
    <property type="project" value="InterPro"/>
</dbReference>
<sequence length="226" mass="25085">MLTSLERPKTLKETSLERLREAITMGYFLPGERLVERTLCEQLGVSRTVIRECIQHLESEQLITVVPNAGPSVATLNPHEVQEIYEIRTMLESAAIASCAAIASETTVATLEAYCDKIARSLLDHDIKQALVDTRMFYHTIFSEGEKWVAWDLVERLNGRIGQLRAVTLSSKGRSTAGPRNLRAITAAIKQQDPDTAAEACAKHLQQAMTIALNELQKPKEDVLDG</sequence>
<dbReference type="CDD" id="cd07377">
    <property type="entry name" value="WHTH_GntR"/>
    <property type="match status" value="1"/>
</dbReference>
<evidence type="ECO:0000256" key="3">
    <source>
        <dbReference type="ARBA" id="ARBA00023163"/>
    </source>
</evidence>
<dbReference type="Gene3D" id="1.10.10.10">
    <property type="entry name" value="Winged helix-like DNA-binding domain superfamily/Winged helix DNA-binding domain"/>
    <property type="match status" value="1"/>
</dbReference>
<dbReference type="InterPro" id="IPR011711">
    <property type="entry name" value="GntR_C"/>
</dbReference>
<evidence type="ECO:0000256" key="2">
    <source>
        <dbReference type="ARBA" id="ARBA00023125"/>
    </source>
</evidence>
<keyword evidence="6" id="KW-1185">Reference proteome</keyword>
<dbReference type="GO" id="GO:0003677">
    <property type="term" value="F:DNA binding"/>
    <property type="evidence" value="ECO:0007669"/>
    <property type="project" value="UniProtKB-KW"/>
</dbReference>
<dbReference type="PROSITE" id="PS50949">
    <property type="entry name" value="HTH_GNTR"/>
    <property type="match status" value="1"/>
</dbReference>
<comment type="caution">
    <text evidence="5">The sequence shown here is derived from an EMBL/GenBank/DDBJ whole genome shotgun (WGS) entry which is preliminary data.</text>
</comment>
<dbReference type="Pfam" id="PF07729">
    <property type="entry name" value="FCD"/>
    <property type="match status" value="1"/>
</dbReference>
<evidence type="ECO:0000313" key="5">
    <source>
        <dbReference type="EMBL" id="PWQ99872.1"/>
    </source>
</evidence>
<protein>
    <submittedName>
        <fullName evidence="5">GntR family transcriptional regulator</fullName>
    </submittedName>
</protein>
<evidence type="ECO:0000313" key="6">
    <source>
        <dbReference type="Proteomes" id="UP000245539"/>
    </source>
</evidence>
<dbReference type="SMART" id="SM00895">
    <property type="entry name" value="FCD"/>
    <property type="match status" value="1"/>
</dbReference>